<dbReference type="SMART" id="SM00199">
    <property type="entry name" value="SCY"/>
    <property type="match status" value="1"/>
</dbReference>
<proteinExistence type="predicted"/>
<dbReference type="SUPFAM" id="SSF54117">
    <property type="entry name" value="Interleukin 8-like chemokines"/>
    <property type="match status" value="1"/>
</dbReference>
<dbReference type="GO" id="GO:0006955">
    <property type="term" value="P:immune response"/>
    <property type="evidence" value="ECO:0007669"/>
    <property type="project" value="InterPro"/>
</dbReference>
<dbReference type="AlphaFoldDB" id="A0A8C1EGA3"/>
<dbReference type="Pfam" id="PF00048">
    <property type="entry name" value="IL8"/>
    <property type="match status" value="1"/>
</dbReference>
<dbReference type="GO" id="GO:0008009">
    <property type="term" value="F:chemokine activity"/>
    <property type="evidence" value="ECO:0007669"/>
    <property type="project" value="InterPro"/>
</dbReference>
<organism evidence="1 2">
    <name type="scientific">Cyprinus carpio</name>
    <name type="common">Common carp</name>
    <dbReference type="NCBI Taxonomy" id="7962"/>
    <lineage>
        <taxon>Eukaryota</taxon>
        <taxon>Metazoa</taxon>
        <taxon>Chordata</taxon>
        <taxon>Craniata</taxon>
        <taxon>Vertebrata</taxon>
        <taxon>Euteleostomi</taxon>
        <taxon>Actinopterygii</taxon>
        <taxon>Neopterygii</taxon>
        <taxon>Teleostei</taxon>
        <taxon>Ostariophysi</taxon>
        <taxon>Cypriniformes</taxon>
        <taxon>Cyprinidae</taxon>
        <taxon>Cyprininae</taxon>
        <taxon>Cyprinus</taxon>
    </lineage>
</organism>
<reference evidence="1" key="1">
    <citation type="submission" date="2025-08" db="UniProtKB">
        <authorList>
            <consortium name="Ensembl"/>
        </authorList>
    </citation>
    <scope>IDENTIFICATION</scope>
</reference>
<evidence type="ECO:0000313" key="1">
    <source>
        <dbReference type="Ensembl" id="ENSCCRP00010015005.1"/>
    </source>
</evidence>
<dbReference type="Gene3D" id="2.40.50.40">
    <property type="match status" value="1"/>
</dbReference>
<name>A0A8C1EGA3_CYPCA</name>
<evidence type="ECO:0000313" key="2">
    <source>
        <dbReference type="Proteomes" id="UP000694427"/>
    </source>
</evidence>
<reference evidence="1" key="2">
    <citation type="submission" date="2025-09" db="UniProtKB">
        <authorList>
            <consortium name="Ensembl"/>
        </authorList>
    </citation>
    <scope>IDENTIFICATION</scope>
</reference>
<dbReference type="InterPro" id="IPR036048">
    <property type="entry name" value="Interleukin_8-like_sf"/>
</dbReference>
<dbReference type="Proteomes" id="UP000694427">
    <property type="component" value="Unplaced"/>
</dbReference>
<dbReference type="GO" id="GO:0005576">
    <property type="term" value="C:extracellular region"/>
    <property type="evidence" value="ECO:0007669"/>
    <property type="project" value="InterPro"/>
</dbReference>
<protein>
    <submittedName>
        <fullName evidence="1">Chemokine (C-X-C motif) ligand 18a, duplicate 1</fullName>
    </submittedName>
</protein>
<dbReference type="InterPro" id="IPR001811">
    <property type="entry name" value="Chemokine_IL8-like_dom"/>
</dbReference>
<accession>A0A8C1EGA3</accession>
<dbReference type="Ensembl" id="ENSCCRT00010016340.1">
    <property type="protein sequence ID" value="ENSCCRP00010015005.1"/>
    <property type="gene ID" value="ENSCCRG00010006456.1"/>
</dbReference>
<keyword evidence="2" id="KW-1185">Reference proteome</keyword>
<sequence>MAFRTQQASICLLFLISVCSHFIRGTVAATAISIREKCECVEETGSVQWRKIADYRIIQRDPLCNKVQIILQMSGKETCLNPESKQGKKLQRCWRRIKFNTQRKKVCLQFKKKNGPKKPKRH</sequence>